<dbReference type="Proteomes" id="UP000183447">
    <property type="component" value="Unassembled WGS sequence"/>
</dbReference>
<dbReference type="OrthoDB" id="7857113at2"/>
<protein>
    <submittedName>
        <fullName evidence="1">NifU homolog involved in Fe-S cluster formation</fullName>
    </submittedName>
</protein>
<keyword evidence="2" id="KW-1185">Reference proteome</keyword>
<evidence type="ECO:0000313" key="2">
    <source>
        <dbReference type="Proteomes" id="UP000183447"/>
    </source>
</evidence>
<dbReference type="AlphaFoldDB" id="A0A1K2HWI5"/>
<name>A0A1K2HWI5_9HYPH</name>
<proteinExistence type="predicted"/>
<organism evidence="1 2">
    <name type="scientific">Devosia enhydra</name>
    <dbReference type="NCBI Taxonomy" id="665118"/>
    <lineage>
        <taxon>Bacteria</taxon>
        <taxon>Pseudomonadati</taxon>
        <taxon>Pseudomonadota</taxon>
        <taxon>Alphaproteobacteria</taxon>
        <taxon>Hyphomicrobiales</taxon>
        <taxon>Devosiaceae</taxon>
        <taxon>Devosia</taxon>
    </lineage>
</organism>
<dbReference type="Gene3D" id="3.90.1010.10">
    <property type="match status" value="1"/>
</dbReference>
<accession>A0A1K2HWI5</accession>
<evidence type="ECO:0000313" key="1">
    <source>
        <dbReference type="EMBL" id="SFZ83391.1"/>
    </source>
</evidence>
<dbReference type="GO" id="GO:0016226">
    <property type="term" value="P:iron-sulfur cluster assembly"/>
    <property type="evidence" value="ECO:0007669"/>
    <property type="project" value="InterPro"/>
</dbReference>
<dbReference type="EMBL" id="FPKU01000001">
    <property type="protein sequence ID" value="SFZ83391.1"/>
    <property type="molecule type" value="Genomic_DNA"/>
</dbReference>
<dbReference type="GO" id="GO:0051536">
    <property type="term" value="F:iron-sulfur cluster binding"/>
    <property type="evidence" value="ECO:0007669"/>
    <property type="project" value="InterPro"/>
</dbReference>
<sequence length="144" mass="15304">MELSDLYSDKILEIAANQPVPGRLAAPDASARKSSRICGSIVEVDLALKDGTISGYGHEISACALGQTSAAIVASHVVGTPVAEFRRVREEMTAMLKAGGPPPSGERWGELRYLEPVRDFPNRHASTLLVFDAVCEALDKAAAQ</sequence>
<gene>
    <name evidence="1" type="ORF">SAMN02983003_1617</name>
</gene>
<dbReference type="STRING" id="665118.SAMN02983003_1617"/>
<dbReference type="SUPFAM" id="SSF82649">
    <property type="entry name" value="SufE/NifU"/>
    <property type="match status" value="1"/>
</dbReference>
<dbReference type="InterPro" id="IPR002871">
    <property type="entry name" value="NIF_FeS_clus_asmbl_NifU_N"/>
</dbReference>
<dbReference type="CDD" id="cd06664">
    <property type="entry name" value="IscU_like"/>
    <property type="match status" value="1"/>
</dbReference>
<dbReference type="GO" id="GO:0005506">
    <property type="term" value="F:iron ion binding"/>
    <property type="evidence" value="ECO:0007669"/>
    <property type="project" value="InterPro"/>
</dbReference>
<reference evidence="1 2" key="1">
    <citation type="submission" date="2016-11" db="EMBL/GenBank/DDBJ databases">
        <authorList>
            <person name="Jaros S."/>
            <person name="Januszkiewicz K."/>
            <person name="Wedrychowicz H."/>
        </authorList>
    </citation>
    <scope>NUCLEOTIDE SEQUENCE [LARGE SCALE GENOMIC DNA]</scope>
    <source>
        <strain evidence="1 2">ATCC 23634</strain>
    </source>
</reference>
<dbReference type="RefSeq" id="WP_072340672.1">
    <property type="nucleotide sequence ID" value="NZ_FPKU01000001.1"/>
</dbReference>